<reference evidence="2 3" key="1">
    <citation type="submission" date="2016-10" db="EMBL/GenBank/DDBJ databases">
        <title>The genome of Paramicrosporidium saccamoebae is the missing link in understanding Cryptomycota and Microsporidia evolution.</title>
        <authorList>
            <person name="Quandt C.A."/>
            <person name="Beaudet D."/>
            <person name="Corsaro D."/>
            <person name="Michel R."/>
            <person name="Corradi N."/>
            <person name="James T."/>
        </authorList>
    </citation>
    <scope>NUCLEOTIDE SEQUENCE [LARGE SCALE GENOMIC DNA]</scope>
    <source>
        <strain evidence="2 3">KSL3</strain>
    </source>
</reference>
<dbReference type="PANTHER" id="PTHR14614">
    <property type="entry name" value="HEPATOCELLULAR CARCINOMA-ASSOCIATED ANTIGEN"/>
    <property type="match status" value="1"/>
</dbReference>
<dbReference type="AlphaFoldDB" id="A0A2H9TPN2"/>
<dbReference type="Gene3D" id="3.40.50.150">
    <property type="entry name" value="Vaccinia Virus protein VP39"/>
    <property type="match status" value="1"/>
</dbReference>
<keyword evidence="3" id="KW-1185">Reference proteome</keyword>
<dbReference type="InterPro" id="IPR029063">
    <property type="entry name" value="SAM-dependent_MTases_sf"/>
</dbReference>
<dbReference type="Pfam" id="PF10294">
    <property type="entry name" value="Methyltransf_16"/>
    <property type="match status" value="1"/>
</dbReference>
<dbReference type="STRING" id="1246581.A0A2H9TPN2"/>
<protein>
    <recommendedName>
        <fullName evidence="4">Nicotinamide N-methyltransferase</fullName>
    </recommendedName>
</protein>
<sequence>MEKIIEAYDQYLESLEAVSKCLGKIEATKSPLIPPDVATAVVTVEWCHFDNMLIDSGEDNWQLKRRQVTKLQKTGYLGNQQLLAMCKSLQIDGIKPSLRYFLSGLSGWFGWLVGLVYLGYLNYLVYLGYRVCLAGWLVGMSDSELGGLFVEAEDEKRIVHPAEKVINYTRPSGDTLQVCVVGHHVLWANYLWNGAHWLSDYICTHPDEFRGKTILELGAGAGLPSILAAEAGAHKVVVTDYPDNELIVNIQKNIDSLLDEEAQKRITAKGYLWGADSTLVLSQNNSTQFDMIIMCDVIFNHSEHYKLLRSIKDCLSPEGTCGMSCKWKRFSSRHINMMNWLWPTREEMQT</sequence>
<dbReference type="GO" id="GO:0005737">
    <property type="term" value="C:cytoplasm"/>
    <property type="evidence" value="ECO:0007669"/>
    <property type="project" value="TreeGrafter"/>
</dbReference>
<evidence type="ECO:0008006" key="4">
    <source>
        <dbReference type="Google" id="ProtNLM"/>
    </source>
</evidence>
<feature type="transmembrane region" description="Helical" evidence="1">
    <location>
        <begin position="100"/>
        <end position="120"/>
    </location>
</feature>
<organism evidence="2 3">
    <name type="scientific">Paramicrosporidium saccamoebae</name>
    <dbReference type="NCBI Taxonomy" id="1246581"/>
    <lineage>
        <taxon>Eukaryota</taxon>
        <taxon>Fungi</taxon>
        <taxon>Fungi incertae sedis</taxon>
        <taxon>Cryptomycota</taxon>
        <taxon>Cryptomycota incertae sedis</taxon>
        <taxon>Paramicrosporidium</taxon>
    </lineage>
</organism>
<dbReference type="Proteomes" id="UP000240830">
    <property type="component" value="Unassembled WGS sequence"/>
</dbReference>
<gene>
    <name evidence="2" type="ORF">PSACC_00461</name>
</gene>
<proteinExistence type="predicted"/>
<evidence type="ECO:0000313" key="2">
    <source>
        <dbReference type="EMBL" id="PJF19718.1"/>
    </source>
</evidence>
<accession>A0A2H9TPN2</accession>
<dbReference type="CDD" id="cd02440">
    <property type="entry name" value="AdoMet_MTases"/>
    <property type="match status" value="1"/>
</dbReference>
<dbReference type="EMBL" id="MTSL01000045">
    <property type="protein sequence ID" value="PJF19718.1"/>
    <property type="molecule type" value="Genomic_DNA"/>
</dbReference>
<name>A0A2H9TPN2_9FUNG</name>
<dbReference type="SUPFAM" id="SSF53335">
    <property type="entry name" value="S-adenosyl-L-methionine-dependent methyltransferases"/>
    <property type="match status" value="1"/>
</dbReference>
<evidence type="ECO:0000256" key="1">
    <source>
        <dbReference type="SAM" id="Phobius"/>
    </source>
</evidence>
<dbReference type="OrthoDB" id="46564at2759"/>
<dbReference type="InterPro" id="IPR019410">
    <property type="entry name" value="Methyltransf_16"/>
</dbReference>
<dbReference type="PANTHER" id="PTHR14614:SF10">
    <property type="entry name" value="PROTEIN N-TERMINAL AND LYSINE N-METHYLTRANSFERASE EFM7"/>
    <property type="match status" value="1"/>
</dbReference>
<keyword evidence="1" id="KW-0812">Transmembrane</keyword>
<evidence type="ECO:0000313" key="3">
    <source>
        <dbReference type="Proteomes" id="UP000240830"/>
    </source>
</evidence>
<comment type="caution">
    <text evidence="2">The sequence shown here is derived from an EMBL/GenBank/DDBJ whole genome shotgun (WGS) entry which is preliminary data.</text>
</comment>
<keyword evidence="1" id="KW-0472">Membrane</keyword>
<keyword evidence="1" id="KW-1133">Transmembrane helix</keyword>